<evidence type="ECO:0000256" key="3">
    <source>
        <dbReference type="ARBA" id="ARBA00023015"/>
    </source>
</evidence>
<evidence type="ECO:0000256" key="4">
    <source>
        <dbReference type="ARBA" id="ARBA00023163"/>
    </source>
</evidence>
<dbReference type="InterPro" id="IPR024943">
    <property type="entry name" value="Enhancer_polycomb"/>
</dbReference>
<evidence type="ECO:0000256" key="5">
    <source>
        <dbReference type="ARBA" id="ARBA00023242"/>
    </source>
</evidence>
<keyword evidence="3 6" id="KW-0805">Transcription regulation</keyword>
<sequence length="603" mass="69223">MGSAGMKRSARVSGDTIIRSGRRLVAKRMRLTSMAVVDTQENKVELLDQEKHEREIKLGESTKHINGTDQVNGIDHEEPREIKENGHRTDEQEDEIKLEESKKTSLVDDNRDDGDKVSRTKQFGAVYTRKRKRTIPCDSCLKSSSLEEKCGSDKMFKNKYFKKRVRTNLVSGIFNLNLGSNVKDVLWKGPVIFSRGDNSSSRSNGFSCSVSSVLRYMRNVKVFSWRQFSSFLLSELTLSIYSSIGIRFSQDTMGHGFLKVFGSVLSIPLFTVDFISLPFCFLYMHSSLLLKFAFLSYALILHPVVENAMDDDIKVPSVFTELHHFGKYMLVTKRRSSRKRVPRVSLFKKGQTHVDNIVPVPGVREVAGYEQEEYVPFKLPDLYISSKSDEVSRTLQKSYPIYDMDSADEKWLKKFNSEQFANECVSEDTFEKVIDAFERGIYCSPDDYSNATSAVDRCLELASKDVLEALYRYWMTKRKKKRSPLLRVFQCYPRRRVRKHATNTVLRKKRSLRKRKSQLHAGKPAGFLKAMMMMNEQKTLEEAADVYMKVHETQEDVRRSEMTAIVKRQEAQALMETADLATYRATMALRIAEARAATTGFSL</sequence>
<dbReference type="GO" id="GO:0006357">
    <property type="term" value="P:regulation of transcription by RNA polymerase II"/>
    <property type="evidence" value="ECO:0007669"/>
    <property type="project" value="InterPro"/>
</dbReference>
<feature type="compositionally biased region" description="Basic and acidic residues" evidence="7">
    <location>
        <begin position="98"/>
        <end position="116"/>
    </location>
</feature>
<evidence type="ECO:0000256" key="6">
    <source>
        <dbReference type="RuleBase" id="RU361124"/>
    </source>
</evidence>
<gene>
    <name evidence="9" type="ORF">LVIROSA_LOCUS24411</name>
</gene>
<protein>
    <recommendedName>
        <fullName evidence="6">Enhancer of polycomb-like protein</fullName>
    </recommendedName>
</protein>
<keyword evidence="10" id="KW-1185">Reference proteome</keyword>
<comment type="caution">
    <text evidence="9">The sequence shown here is derived from an EMBL/GenBank/DDBJ whole genome shotgun (WGS) entry which is preliminary data.</text>
</comment>
<dbReference type="AlphaFoldDB" id="A0AAU9NK04"/>
<evidence type="ECO:0000256" key="2">
    <source>
        <dbReference type="ARBA" id="ARBA00008035"/>
    </source>
</evidence>
<evidence type="ECO:0000313" key="9">
    <source>
        <dbReference type="EMBL" id="CAH1438136.1"/>
    </source>
</evidence>
<name>A0AAU9NK04_9ASTR</name>
<dbReference type="PANTHER" id="PTHR14898">
    <property type="entry name" value="ENHANCER OF POLYCOMB"/>
    <property type="match status" value="1"/>
</dbReference>
<evidence type="ECO:0000256" key="7">
    <source>
        <dbReference type="SAM" id="MobiDB-lite"/>
    </source>
</evidence>
<evidence type="ECO:0000259" key="8">
    <source>
        <dbReference type="Pfam" id="PF10513"/>
    </source>
</evidence>
<feature type="domain" description="Enhancer of polycomb-like N-terminal" evidence="8">
    <location>
        <begin position="357"/>
        <end position="439"/>
    </location>
</feature>
<dbReference type="Pfam" id="PF10513">
    <property type="entry name" value="EPL1"/>
    <property type="match status" value="1"/>
</dbReference>
<feature type="compositionally biased region" description="Basic and acidic residues" evidence="7">
    <location>
        <begin position="74"/>
        <end position="90"/>
    </location>
</feature>
<accession>A0AAU9NK04</accession>
<keyword evidence="4 6" id="KW-0804">Transcription</keyword>
<dbReference type="GO" id="GO:0035267">
    <property type="term" value="C:NuA4 histone acetyltransferase complex"/>
    <property type="evidence" value="ECO:0007669"/>
    <property type="project" value="InterPro"/>
</dbReference>
<feature type="region of interest" description="Disordered" evidence="7">
    <location>
        <begin position="65"/>
        <end position="116"/>
    </location>
</feature>
<evidence type="ECO:0000256" key="1">
    <source>
        <dbReference type="ARBA" id="ARBA00004123"/>
    </source>
</evidence>
<dbReference type="EMBL" id="CAKMRJ010004445">
    <property type="protein sequence ID" value="CAH1438136.1"/>
    <property type="molecule type" value="Genomic_DNA"/>
</dbReference>
<dbReference type="GO" id="GO:0005634">
    <property type="term" value="C:nucleus"/>
    <property type="evidence" value="ECO:0007669"/>
    <property type="project" value="UniProtKB-SubCell"/>
</dbReference>
<proteinExistence type="inferred from homology"/>
<reference evidence="9 10" key="1">
    <citation type="submission" date="2022-01" db="EMBL/GenBank/DDBJ databases">
        <authorList>
            <person name="Xiong W."/>
            <person name="Schranz E."/>
        </authorList>
    </citation>
    <scope>NUCLEOTIDE SEQUENCE [LARGE SCALE GENOMIC DNA]</scope>
</reference>
<organism evidence="9 10">
    <name type="scientific">Lactuca virosa</name>
    <dbReference type="NCBI Taxonomy" id="75947"/>
    <lineage>
        <taxon>Eukaryota</taxon>
        <taxon>Viridiplantae</taxon>
        <taxon>Streptophyta</taxon>
        <taxon>Embryophyta</taxon>
        <taxon>Tracheophyta</taxon>
        <taxon>Spermatophyta</taxon>
        <taxon>Magnoliopsida</taxon>
        <taxon>eudicotyledons</taxon>
        <taxon>Gunneridae</taxon>
        <taxon>Pentapetalae</taxon>
        <taxon>asterids</taxon>
        <taxon>campanulids</taxon>
        <taxon>Asterales</taxon>
        <taxon>Asteraceae</taxon>
        <taxon>Cichorioideae</taxon>
        <taxon>Cichorieae</taxon>
        <taxon>Lactucinae</taxon>
        <taxon>Lactuca</taxon>
    </lineage>
</organism>
<comment type="subcellular location">
    <subcellularLocation>
        <location evidence="1 6">Nucleus</location>
    </subcellularLocation>
</comment>
<evidence type="ECO:0000313" key="10">
    <source>
        <dbReference type="Proteomes" id="UP001157418"/>
    </source>
</evidence>
<dbReference type="InterPro" id="IPR019542">
    <property type="entry name" value="Enhancer_polycomb-like_N"/>
</dbReference>
<keyword evidence="5 6" id="KW-0539">Nucleus</keyword>
<comment type="similarity">
    <text evidence="2 6">Belongs to the enhancer of polycomb family.</text>
</comment>
<dbReference type="Proteomes" id="UP001157418">
    <property type="component" value="Unassembled WGS sequence"/>
</dbReference>